<keyword evidence="2" id="KW-1185">Reference proteome</keyword>
<sequence length="312" mass="33725">MAGELITEDNQVQFGNLLMGPGTGYVIRRDGIEGWEDLPGFDATDVLRPGSDGAWQGDRYVGTRVVTVHVSIHPDNDPAGRSGEQLLRALQLATRVHLPEQELTVRMRGQSLVCWARINQRITEALSTTWMVLGEVGLPLQFLATDPRRYSVLEESRMSGPPIRSAGLQYAAVGGIDRIDYVAVGGVDRFDWGVDGSGGDIVATNSGTESTAPVVTFYGPCATPSVLLRHDEIDDMVLEYDLALVTGETLTVDARLGSVMLNGSSDRAYRVTAKSALLEEFLLPPGDSLLSFLPQSGEDPAAMSVAWRSAYL</sequence>
<comment type="caution">
    <text evidence="1">The sequence shown here is derived from an EMBL/GenBank/DDBJ whole genome shotgun (WGS) entry which is preliminary data.</text>
</comment>
<evidence type="ECO:0000313" key="1">
    <source>
        <dbReference type="EMBL" id="MEU8136575.1"/>
    </source>
</evidence>
<protein>
    <recommendedName>
        <fullName evidence="3">Phage tail protein</fullName>
    </recommendedName>
</protein>
<dbReference type="EMBL" id="JBEZFP010000066">
    <property type="protein sequence ID" value="MEU8136575.1"/>
    <property type="molecule type" value="Genomic_DNA"/>
</dbReference>
<dbReference type="RefSeq" id="WP_358357231.1">
    <property type="nucleotide sequence ID" value="NZ_JBEZFP010000066.1"/>
</dbReference>
<dbReference type="Proteomes" id="UP001551482">
    <property type="component" value="Unassembled WGS sequence"/>
</dbReference>
<accession>A0ABV3DLD6</accession>
<evidence type="ECO:0000313" key="2">
    <source>
        <dbReference type="Proteomes" id="UP001551482"/>
    </source>
</evidence>
<gene>
    <name evidence="1" type="ORF">AB0C36_24070</name>
</gene>
<organism evidence="1 2">
    <name type="scientific">Streptodolium elevatio</name>
    <dbReference type="NCBI Taxonomy" id="3157996"/>
    <lineage>
        <taxon>Bacteria</taxon>
        <taxon>Bacillati</taxon>
        <taxon>Actinomycetota</taxon>
        <taxon>Actinomycetes</taxon>
        <taxon>Kitasatosporales</taxon>
        <taxon>Streptomycetaceae</taxon>
        <taxon>Streptodolium</taxon>
    </lineage>
</organism>
<name>A0ABV3DLD6_9ACTN</name>
<proteinExistence type="predicted"/>
<reference evidence="1 2" key="1">
    <citation type="submission" date="2024-06" db="EMBL/GenBank/DDBJ databases">
        <title>The Natural Products Discovery Center: Release of the First 8490 Sequenced Strains for Exploring Actinobacteria Biosynthetic Diversity.</title>
        <authorList>
            <person name="Kalkreuter E."/>
            <person name="Kautsar S.A."/>
            <person name="Yang D."/>
            <person name="Bader C.D."/>
            <person name="Teijaro C.N."/>
            <person name="Fluegel L."/>
            <person name="Davis C.M."/>
            <person name="Simpson J.R."/>
            <person name="Lauterbach L."/>
            <person name="Steele A.D."/>
            <person name="Gui C."/>
            <person name="Meng S."/>
            <person name="Li G."/>
            <person name="Viehrig K."/>
            <person name="Ye F."/>
            <person name="Su P."/>
            <person name="Kiefer A.F."/>
            <person name="Nichols A."/>
            <person name="Cepeda A.J."/>
            <person name="Yan W."/>
            <person name="Fan B."/>
            <person name="Jiang Y."/>
            <person name="Adhikari A."/>
            <person name="Zheng C.-J."/>
            <person name="Schuster L."/>
            <person name="Cowan T.M."/>
            <person name="Smanski M.J."/>
            <person name="Chevrette M.G."/>
            <person name="De Carvalho L.P.S."/>
            <person name="Shen B."/>
        </authorList>
    </citation>
    <scope>NUCLEOTIDE SEQUENCE [LARGE SCALE GENOMIC DNA]</scope>
    <source>
        <strain evidence="1 2">NPDC048946</strain>
    </source>
</reference>
<evidence type="ECO:0008006" key="3">
    <source>
        <dbReference type="Google" id="ProtNLM"/>
    </source>
</evidence>